<dbReference type="KEGG" id="ckw:CKALI_00300"/>
<accession>A0A6B8VMM0</accession>
<evidence type="ECO:0000313" key="2">
    <source>
        <dbReference type="Proteomes" id="UP000427071"/>
    </source>
</evidence>
<dbReference type="Proteomes" id="UP000427071">
    <property type="component" value="Chromosome"/>
</dbReference>
<evidence type="ECO:0000313" key="1">
    <source>
        <dbReference type="EMBL" id="QGU00961.1"/>
    </source>
</evidence>
<gene>
    <name evidence="1" type="ORF">CKALI_00300</name>
</gene>
<protein>
    <submittedName>
        <fullName evidence="1">Uncharacterized protein</fullName>
    </submittedName>
</protein>
<dbReference type="AlphaFoldDB" id="A0A6B8VMM0"/>
<organism evidence="1 2">
    <name type="scientific">Corynebacterium kalinowskii</name>
    <dbReference type="NCBI Taxonomy" id="2675216"/>
    <lineage>
        <taxon>Bacteria</taxon>
        <taxon>Bacillati</taxon>
        <taxon>Actinomycetota</taxon>
        <taxon>Actinomycetes</taxon>
        <taxon>Mycobacteriales</taxon>
        <taxon>Corynebacteriaceae</taxon>
        <taxon>Corynebacterium</taxon>
    </lineage>
</organism>
<name>A0A6B8VMM0_9CORY</name>
<dbReference type="RefSeq" id="WP_156191410.1">
    <property type="nucleotide sequence ID" value="NZ_CP046452.1"/>
</dbReference>
<reference evidence="2" key="1">
    <citation type="submission" date="2019-11" db="EMBL/GenBank/DDBJ databases">
        <title>Complete genome sequence of Corynebacterium kalinowskii 1959, a novel Corynebacterium species isolated from soil of a small paddock in Vilsendorf, Germany.</title>
        <authorList>
            <person name="Schaffert L."/>
            <person name="Ruwe M."/>
            <person name="Milse J."/>
            <person name="Hanuschka K."/>
            <person name="Ortseifen V."/>
            <person name="Droste J."/>
            <person name="Brandt D."/>
            <person name="Schlueter L."/>
            <person name="Kutter Y."/>
            <person name="Vinke S."/>
            <person name="Viehoefer P."/>
            <person name="Jacob L."/>
            <person name="Luebke N.-C."/>
            <person name="Schulte-Berndt E."/>
            <person name="Hain C."/>
            <person name="Linder M."/>
            <person name="Schmidt P."/>
            <person name="Wollenschlaeger L."/>
            <person name="Luttermann T."/>
            <person name="Thieme E."/>
            <person name="Hassa J."/>
            <person name="Haak M."/>
            <person name="Wittchen M."/>
            <person name="Mentz A."/>
            <person name="Persicke M."/>
            <person name="Busche T."/>
            <person name="Ruckert C."/>
        </authorList>
    </citation>
    <scope>NUCLEOTIDE SEQUENCE [LARGE SCALE GENOMIC DNA]</scope>
    <source>
        <strain evidence="2">1959</strain>
    </source>
</reference>
<keyword evidence="2" id="KW-1185">Reference proteome</keyword>
<dbReference type="EMBL" id="CP046452">
    <property type="protein sequence ID" value="QGU00961.1"/>
    <property type="molecule type" value="Genomic_DNA"/>
</dbReference>
<sequence length="129" mass="13856">MTTQLAPEYEIIATAAHHDRCANLIKSSGLTIDQAHAVVDSDTFGALTAELGRAEASHHNVDTLVSRLIKARGFTDAEGISSVIHHCLANATTRTVGSRCARYALRLIARLIPEVIGHRSADMQQALAE</sequence>
<proteinExistence type="predicted"/>